<evidence type="ECO:0000256" key="2">
    <source>
        <dbReference type="ARBA" id="ARBA00009077"/>
    </source>
</evidence>
<dbReference type="SUPFAM" id="SSF53383">
    <property type="entry name" value="PLP-dependent transferases"/>
    <property type="match status" value="1"/>
</dbReference>
<evidence type="ECO:0000313" key="10">
    <source>
        <dbReference type="EMBL" id="GAP64203.1"/>
    </source>
</evidence>
<feature type="modified residue" description="N6-(pyridoxal phosphate)lysine" evidence="8">
    <location>
        <position position="204"/>
    </location>
</feature>
<evidence type="ECO:0000256" key="1">
    <source>
        <dbReference type="ARBA" id="ARBA00001933"/>
    </source>
</evidence>
<dbReference type="GO" id="GO:0009086">
    <property type="term" value="P:methionine biosynthetic process"/>
    <property type="evidence" value="ECO:0007669"/>
    <property type="project" value="UniProtKB-ARBA"/>
</dbReference>
<reference evidence="10" key="1">
    <citation type="journal article" date="2015" name="Genome Announc.">
        <title>Draft Genome Sequence of a Heterotrophic Facultative Anaerobic Thermophilic Bacterium, Ardenticatena maritima Strain 110ST.</title>
        <authorList>
            <person name="Kawaichi S."/>
            <person name="Yoshida T."/>
            <person name="Sako Y."/>
            <person name="Nakamura R."/>
        </authorList>
    </citation>
    <scope>NUCLEOTIDE SEQUENCE [LARGE SCALE GENOMIC DNA]</scope>
    <source>
        <strain evidence="10">110S</strain>
    </source>
</reference>
<dbReference type="InterPro" id="IPR000277">
    <property type="entry name" value="Cys/Met-Metab_PyrdxlP-dep_enz"/>
</dbReference>
<dbReference type="InterPro" id="IPR054542">
    <property type="entry name" value="Cys_met_metab_PP"/>
</dbReference>
<evidence type="ECO:0000256" key="4">
    <source>
        <dbReference type="ARBA" id="ARBA00047175"/>
    </source>
</evidence>
<comment type="similarity">
    <text evidence="2 9">Belongs to the trans-sulfuration enzymes family.</text>
</comment>
<reference evidence="11 13" key="2">
    <citation type="submission" date="2015-07" db="EMBL/GenBank/DDBJ databases">
        <title>Whole genome sequence of Ardenticatena maritima DSM 23922.</title>
        <authorList>
            <person name="Hemp J."/>
            <person name="Ward L.M."/>
            <person name="Pace L.A."/>
            <person name="Fischer W.W."/>
        </authorList>
    </citation>
    <scope>NUCLEOTIDE SEQUENCE [LARGE SCALE GENOMIC DNA]</scope>
    <source>
        <strain evidence="11 13">110S</strain>
    </source>
</reference>
<dbReference type="OrthoDB" id="9780685at2"/>
<dbReference type="EMBL" id="LGKN01000003">
    <property type="protein sequence ID" value="KPL89612.1"/>
    <property type="molecule type" value="Genomic_DNA"/>
</dbReference>
<dbReference type="InterPro" id="IPR015422">
    <property type="entry name" value="PyrdxlP-dep_Trfase_small"/>
</dbReference>
<dbReference type="PATRIC" id="fig|872965.6.peg.798"/>
<evidence type="ECO:0000256" key="3">
    <source>
        <dbReference type="ARBA" id="ARBA00022898"/>
    </source>
</evidence>
<dbReference type="InterPro" id="IPR015424">
    <property type="entry name" value="PyrdxlP-dep_Trfase"/>
</dbReference>
<dbReference type="GO" id="GO:0019346">
    <property type="term" value="P:transsulfuration"/>
    <property type="evidence" value="ECO:0007669"/>
    <property type="project" value="InterPro"/>
</dbReference>
<protein>
    <recommendedName>
        <fullName evidence="4">homocysteine desulfhydrase</fullName>
        <ecNumber evidence="4">4.4.1.2</ecNumber>
    </recommendedName>
    <alternativeName>
        <fullName evidence="5">Homocysteine desulfhydrase</fullName>
    </alternativeName>
</protein>
<evidence type="ECO:0000256" key="8">
    <source>
        <dbReference type="PIRSR" id="PIRSR001434-2"/>
    </source>
</evidence>
<organism evidence="10 12">
    <name type="scientific">Ardenticatena maritima</name>
    <dbReference type="NCBI Taxonomy" id="872965"/>
    <lineage>
        <taxon>Bacteria</taxon>
        <taxon>Bacillati</taxon>
        <taxon>Chloroflexota</taxon>
        <taxon>Ardenticatenia</taxon>
        <taxon>Ardenticatenales</taxon>
        <taxon>Ardenticatenaceae</taxon>
        <taxon>Ardenticatena</taxon>
    </lineage>
</organism>
<dbReference type="GO" id="GO:0030170">
    <property type="term" value="F:pyridoxal phosphate binding"/>
    <property type="evidence" value="ECO:0007669"/>
    <property type="project" value="InterPro"/>
</dbReference>
<reference evidence="12" key="3">
    <citation type="submission" date="2015-08" db="EMBL/GenBank/DDBJ databases">
        <title>Draft Genome Sequence of a Heterotrophic Facultative Anaerobic Bacterium Ardenticatena maritima Strain 110S.</title>
        <authorList>
            <person name="Kawaichi S."/>
            <person name="Yoshida T."/>
            <person name="Sako Y."/>
            <person name="Nakamura R."/>
        </authorList>
    </citation>
    <scope>NUCLEOTIDE SEQUENCE [LARGE SCALE GENOMIC DNA]</scope>
    <source>
        <strain evidence="12">110S</strain>
    </source>
</reference>
<keyword evidence="12" id="KW-1185">Reference proteome</keyword>
<sequence>MPTWGVHTTAIHAGEEEGVADVAPPIHVSSSFRFSSAEEAAQAFEVEDRYIYTRWNNPTINQLEAKVAALEGGEAALAAASGMAAVSTAVLTAVQAGDHVVASTGLYGGTLHFLRETLPRYGVAVSFATATDVSAFESALRPDTRLIYLESPNNPALELNDIAAITALARERGILTMIDNTFATPINQKPLALGVDVVVHSATKYFCGHGDALGGVIVGARDFIERARKETLRHFGGNISPFNAWLIARGMQTLPLRVARHNENALRLAEWLAEDPRVAWVRYPWHPSHPQHDLARRQMPGGGGGVVVFEVKGGLQAGMHLLDRVRLCTQAASLGDTHTLISHPASTMLAHVPPEVRRAGGVSDGLIRLAVGLEDVEDIIADLDQALGKTP</sequence>
<dbReference type="Gene3D" id="3.90.1150.10">
    <property type="entry name" value="Aspartate Aminotransferase, domain 1"/>
    <property type="match status" value="1"/>
</dbReference>
<dbReference type="GO" id="GO:0005737">
    <property type="term" value="C:cytoplasm"/>
    <property type="evidence" value="ECO:0007669"/>
    <property type="project" value="TreeGrafter"/>
</dbReference>
<evidence type="ECO:0000313" key="12">
    <source>
        <dbReference type="Proteomes" id="UP000037784"/>
    </source>
</evidence>
<dbReference type="EC" id="4.4.1.2" evidence="4"/>
<comment type="caution">
    <text evidence="10">The sequence shown here is derived from an EMBL/GenBank/DDBJ whole genome shotgun (WGS) entry which is preliminary data.</text>
</comment>
<dbReference type="STRING" id="872965.SE16_04130"/>
<evidence type="ECO:0000256" key="7">
    <source>
        <dbReference type="ARBA" id="ARBA00052699"/>
    </source>
</evidence>
<dbReference type="InterPro" id="IPR015421">
    <property type="entry name" value="PyrdxlP-dep_Trfase_major"/>
</dbReference>
<gene>
    <name evidence="10" type="ORF">ARMA_2626</name>
    <name evidence="11" type="ORF">SE16_04130</name>
</gene>
<proteinExistence type="inferred from homology"/>
<dbReference type="EMBL" id="BBZA01000229">
    <property type="protein sequence ID" value="GAP64203.1"/>
    <property type="molecule type" value="Genomic_DNA"/>
</dbReference>
<comment type="cofactor">
    <cofactor evidence="1 9">
        <name>pyridoxal 5'-phosphate</name>
        <dbReference type="ChEBI" id="CHEBI:597326"/>
    </cofactor>
</comment>
<dbReference type="RefSeq" id="WP_054493926.1">
    <property type="nucleotide sequence ID" value="NZ_BBZA01000229.1"/>
</dbReference>
<dbReference type="FunFam" id="3.90.1150.10:FF:000033">
    <property type="entry name" value="Cystathionine gamma-synthase"/>
    <property type="match status" value="1"/>
</dbReference>
<dbReference type="CDD" id="cd00614">
    <property type="entry name" value="CGS_like"/>
    <property type="match status" value="1"/>
</dbReference>
<dbReference type="Pfam" id="PF01053">
    <property type="entry name" value="Cys_Met_Meta_PP"/>
    <property type="match status" value="1"/>
</dbReference>
<evidence type="ECO:0000313" key="13">
    <source>
        <dbReference type="Proteomes" id="UP000050502"/>
    </source>
</evidence>
<accession>A0A0M8K8W5</accession>
<keyword evidence="11" id="KW-0456">Lyase</keyword>
<dbReference type="Proteomes" id="UP000050502">
    <property type="component" value="Unassembled WGS sequence"/>
</dbReference>
<dbReference type="Proteomes" id="UP000037784">
    <property type="component" value="Unassembled WGS sequence"/>
</dbReference>
<evidence type="ECO:0000256" key="9">
    <source>
        <dbReference type="RuleBase" id="RU362118"/>
    </source>
</evidence>
<evidence type="ECO:0000256" key="6">
    <source>
        <dbReference type="ARBA" id="ARBA00048780"/>
    </source>
</evidence>
<keyword evidence="3 8" id="KW-0663">Pyridoxal phosphate</keyword>
<dbReference type="GO" id="GO:0018826">
    <property type="term" value="F:methionine gamma-lyase activity"/>
    <property type="evidence" value="ECO:0007669"/>
    <property type="project" value="UniProtKB-EC"/>
</dbReference>
<evidence type="ECO:0000313" key="11">
    <source>
        <dbReference type="EMBL" id="KPL89612.1"/>
    </source>
</evidence>
<dbReference type="Gene3D" id="3.40.640.10">
    <property type="entry name" value="Type I PLP-dependent aspartate aminotransferase-like (Major domain)"/>
    <property type="match status" value="1"/>
</dbReference>
<comment type="catalytic activity">
    <reaction evidence="7">
        <text>L-methionine + H2O = methanethiol + 2-oxobutanoate + NH4(+)</text>
        <dbReference type="Rhea" id="RHEA:23800"/>
        <dbReference type="ChEBI" id="CHEBI:15377"/>
        <dbReference type="ChEBI" id="CHEBI:16007"/>
        <dbReference type="ChEBI" id="CHEBI:16763"/>
        <dbReference type="ChEBI" id="CHEBI:28938"/>
        <dbReference type="ChEBI" id="CHEBI:57844"/>
        <dbReference type="EC" id="4.4.1.11"/>
    </reaction>
    <physiologicalReaction direction="left-to-right" evidence="7">
        <dbReference type="Rhea" id="RHEA:23801"/>
    </physiologicalReaction>
</comment>
<dbReference type="GO" id="GO:0047982">
    <property type="term" value="F:homocysteine desulfhydrase activity"/>
    <property type="evidence" value="ECO:0007669"/>
    <property type="project" value="UniProtKB-EC"/>
</dbReference>
<dbReference type="PIRSF" id="PIRSF001434">
    <property type="entry name" value="CGS"/>
    <property type="match status" value="1"/>
</dbReference>
<dbReference type="PROSITE" id="PS00868">
    <property type="entry name" value="CYS_MET_METAB_PP"/>
    <property type="match status" value="1"/>
</dbReference>
<dbReference type="AlphaFoldDB" id="A0A0M8K8W5"/>
<dbReference type="PANTHER" id="PTHR11808">
    <property type="entry name" value="TRANS-SULFURATION ENZYME FAMILY MEMBER"/>
    <property type="match status" value="1"/>
</dbReference>
<dbReference type="FunFam" id="3.40.640.10:FF:000046">
    <property type="entry name" value="Cystathionine gamma-lyase"/>
    <property type="match status" value="1"/>
</dbReference>
<dbReference type="PANTHER" id="PTHR11808:SF80">
    <property type="entry name" value="CYSTATHIONINE GAMMA-LYASE"/>
    <property type="match status" value="1"/>
</dbReference>
<comment type="catalytic activity">
    <reaction evidence="6">
        <text>L-homocysteine + H2O = 2-oxobutanoate + hydrogen sulfide + NH4(+) + H(+)</text>
        <dbReference type="Rhea" id="RHEA:14501"/>
        <dbReference type="ChEBI" id="CHEBI:15377"/>
        <dbReference type="ChEBI" id="CHEBI:15378"/>
        <dbReference type="ChEBI" id="CHEBI:16763"/>
        <dbReference type="ChEBI" id="CHEBI:28938"/>
        <dbReference type="ChEBI" id="CHEBI:29919"/>
        <dbReference type="ChEBI" id="CHEBI:58199"/>
        <dbReference type="EC" id="4.4.1.2"/>
    </reaction>
    <physiologicalReaction direction="left-to-right" evidence="6">
        <dbReference type="Rhea" id="RHEA:14502"/>
    </physiologicalReaction>
</comment>
<name>A0A0M8K8W5_9CHLR</name>
<evidence type="ECO:0000256" key="5">
    <source>
        <dbReference type="ARBA" id="ARBA00047199"/>
    </source>
</evidence>